<dbReference type="AlphaFoldDB" id="A0A1U8GWW2"/>
<dbReference type="Gramene" id="PHT78524">
    <property type="protein sequence ID" value="PHT78524"/>
    <property type="gene ID" value="T459_16576"/>
</dbReference>
<organism evidence="1 2">
    <name type="scientific">Capsicum annuum</name>
    <name type="common">Capsicum pepper</name>
    <dbReference type="NCBI Taxonomy" id="4072"/>
    <lineage>
        <taxon>Eukaryota</taxon>
        <taxon>Viridiplantae</taxon>
        <taxon>Streptophyta</taxon>
        <taxon>Embryophyta</taxon>
        <taxon>Tracheophyta</taxon>
        <taxon>Spermatophyta</taxon>
        <taxon>Magnoliopsida</taxon>
        <taxon>eudicotyledons</taxon>
        <taxon>Gunneridae</taxon>
        <taxon>Pentapetalae</taxon>
        <taxon>asterids</taxon>
        <taxon>lamiids</taxon>
        <taxon>Solanales</taxon>
        <taxon>Solanaceae</taxon>
        <taxon>Solanoideae</taxon>
        <taxon>Capsiceae</taxon>
        <taxon>Capsicum</taxon>
    </lineage>
</organism>
<comment type="caution">
    <text evidence="1">The sequence shown here is derived from an EMBL/GenBank/DDBJ whole genome shotgun (WGS) entry which is preliminary data.</text>
</comment>
<accession>A0A1U8GWW2</accession>
<evidence type="ECO:0000313" key="2">
    <source>
        <dbReference type="Proteomes" id="UP000222542"/>
    </source>
</evidence>
<sequence>MDKCNGCGKLGRMVRDRLVSAYQASLPHSPAVSVWVCIVRKIRYSYIAEWV</sequence>
<evidence type="ECO:0000313" key="1">
    <source>
        <dbReference type="EMBL" id="PHT78524.1"/>
    </source>
</evidence>
<protein>
    <submittedName>
        <fullName evidence="1">Uncharacterized protein</fullName>
    </submittedName>
</protein>
<reference evidence="1 2" key="2">
    <citation type="journal article" date="2017" name="Genome Biol.">
        <title>New reference genome sequences of hot pepper reveal the massive evolution of plant disease-resistance genes by retroduplication.</title>
        <authorList>
            <person name="Kim S."/>
            <person name="Park J."/>
            <person name="Yeom S.I."/>
            <person name="Kim Y.M."/>
            <person name="Seo E."/>
            <person name="Kim K.T."/>
            <person name="Kim M.S."/>
            <person name="Lee J.M."/>
            <person name="Cheong K."/>
            <person name="Shin H.S."/>
            <person name="Kim S.B."/>
            <person name="Han K."/>
            <person name="Lee J."/>
            <person name="Park M."/>
            <person name="Lee H.A."/>
            <person name="Lee H.Y."/>
            <person name="Lee Y."/>
            <person name="Oh S."/>
            <person name="Lee J.H."/>
            <person name="Choi E."/>
            <person name="Choi E."/>
            <person name="Lee S.E."/>
            <person name="Jeon J."/>
            <person name="Kim H."/>
            <person name="Choi G."/>
            <person name="Song H."/>
            <person name="Lee J."/>
            <person name="Lee S.C."/>
            <person name="Kwon J.K."/>
            <person name="Lee H.Y."/>
            <person name="Koo N."/>
            <person name="Hong Y."/>
            <person name="Kim R.W."/>
            <person name="Kang W.H."/>
            <person name="Huh J.H."/>
            <person name="Kang B.C."/>
            <person name="Yang T.J."/>
            <person name="Lee Y.H."/>
            <person name="Bennetzen J.L."/>
            <person name="Choi D."/>
        </authorList>
    </citation>
    <scope>NUCLEOTIDE SEQUENCE [LARGE SCALE GENOMIC DNA]</scope>
    <source>
        <strain evidence="2">cv. CM334</strain>
    </source>
</reference>
<dbReference type="Proteomes" id="UP000222542">
    <property type="component" value="Unassembled WGS sequence"/>
</dbReference>
<proteinExistence type="predicted"/>
<keyword evidence="2" id="KW-1185">Reference proteome</keyword>
<name>A0A1U8GWW2_CAPAN</name>
<dbReference type="EMBL" id="AYRZ02000006">
    <property type="protein sequence ID" value="PHT78524.1"/>
    <property type="molecule type" value="Genomic_DNA"/>
</dbReference>
<dbReference type="OMA" id="GPAKAYH"/>
<gene>
    <name evidence="1" type="ORF">T459_16576</name>
</gene>
<reference evidence="1 2" key="1">
    <citation type="journal article" date="2014" name="Nat. Genet.">
        <title>Genome sequence of the hot pepper provides insights into the evolution of pungency in Capsicum species.</title>
        <authorList>
            <person name="Kim S."/>
            <person name="Park M."/>
            <person name="Yeom S.I."/>
            <person name="Kim Y.M."/>
            <person name="Lee J.M."/>
            <person name="Lee H.A."/>
            <person name="Seo E."/>
            <person name="Choi J."/>
            <person name="Cheong K."/>
            <person name="Kim K.T."/>
            <person name="Jung K."/>
            <person name="Lee G.W."/>
            <person name="Oh S.K."/>
            <person name="Bae C."/>
            <person name="Kim S.B."/>
            <person name="Lee H.Y."/>
            <person name="Kim S.Y."/>
            <person name="Kim M.S."/>
            <person name="Kang B.C."/>
            <person name="Jo Y.D."/>
            <person name="Yang H.B."/>
            <person name="Jeong H.J."/>
            <person name="Kang W.H."/>
            <person name="Kwon J.K."/>
            <person name="Shin C."/>
            <person name="Lim J.Y."/>
            <person name="Park J.H."/>
            <person name="Huh J.H."/>
            <person name="Kim J.S."/>
            <person name="Kim B.D."/>
            <person name="Cohen O."/>
            <person name="Paran I."/>
            <person name="Suh M.C."/>
            <person name="Lee S.B."/>
            <person name="Kim Y.K."/>
            <person name="Shin Y."/>
            <person name="Noh S.J."/>
            <person name="Park J."/>
            <person name="Seo Y.S."/>
            <person name="Kwon S.Y."/>
            <person name="Kim H.A."/>
            <person name="Park J.M."/>
            <person name="Kim H.J."/>
            <person name="Choi S.B."/>
            <person name="Bosland P.W."/>
            <person name="Reeves G."/>
            <person name="Jo S.H."/>
            <person name="Lee B.W."/>
            <person name="Cho H.T."/>
            <person name="Choi H.S."/>
            <person name="Lee M.S."/>
            <person name="Yu Y."/>
            <person name="Do Choi Y."/>
            <person name="Park B.S."/>
            <person name="van Deynze A."/>
            <person name="Ashrafi H."/>
            <person name="Hill T."/>
            <person name="Kim W.T."/>
            <person name="Pai H.S."/>
            <person name="Ahn H.K."/>
            <person name="Yeam I."/>
            <person name="Giovannoni J.J."/>
            <person name="Rose J.K."/>
            <person name="Sorensen I."/>
            <person name="Lee S.J."/>
            <person name="Kim R.W."/>
            <person name="Choi I.Y."/>
            <person name="Choi B.S."/>
            <person name="Lim J.S."/>
            <person name="Lee Y.H."/>
            <person name="Choi D."/>
        </authorList>
    </citation>
    <scope>NUCLEOTIDE SEQUENCE [LARGE SCALE GENOMIC DNA]</scope>
    <source>
        <strain evidence="2">cv. CM334</strain>
    </source>
</reference>